<evidence type="ECO:0000256" key="12">
    <source>
        <dbReference type="SAM" id="MobiDB-lite"/>
    </source>
</evidence>
<comment type="caution">
    <text evidence="14">The sequence shown here is derived from an EMBL/GenBank/DDBJ whole genome shotgun (WGS) entry which is preliminary data.</text>
</comment>
<dbReference type="Gene3D" id="3.30.1960.10">
    <property type="entry name" value="tRNA wybutosine-synthesizing-like"/>
    <property type="match status" value="1"/>
</dbReference>
<evidence type="ECO:0000256" key="5">
    <source>
        <dbReference type="ARBA" id="ARBA00022603"/>
    </source>
</evidence>
<accession>A0A814FME1</accession>
<evidence type="ECO:0000313" key="14">
    <source>
        <dbReference type="EMBL" id="CAF0982089.1"/>
    </source>
</evidence>
<dbReference type="Proteomes" id="UP000663879">
    <property type="component" value="Unassembled WGS sequence"/>
</dbReference>
<comment type="catalytic activity">
    <reaction evidence="11">
        <text>4-demethyl-7-[(3S)-3-amino-3-carboxypropyl]wyosine(37) in tRNA(Phe) + S-adenosyl-L-methionine = 7-[(3S)-3-amino-3-carboxypropyl]wyosine(37) in tRNA(Phe) + S-adenosyl-L-homocysteine + H(+)</text>
        <dbReference type="Rhea" id="RHEA:36635"/>
        <dbReference type="Rhea" id="RHEA-COMP:10378"/>
        <dbReference type="Rhea" id="RHEA-COMP:10379"/>
        <dbReference type="ChEBI" id="CHEBI:15378"/>
        <dbReference type="ChEBI" id="CHEBI:57856"/>
        <dbReference type="ChEBI" id="CHEBI:59789"/>
        <dbReference type="ChEBI" id="CHEBI:73543"/>
        <dbReference type="ChEBI" id="CHEBI:73550"/>
        <dbReference type="EC" id="2.1.1.282"/>
    </reaction>
</comment>
<reference evidence="14" key="1">
    <citation type="submission" date="2021-02" db="EMBL/GenBank/DDBJ databases">
        <authorList>
            <person name="Nowell W R."/>
        </authorList>
    </citation>
    <scope>NUCLEOTIDE SEQUENCE</scope>
    <source>
        <strain evidence="14">Ploen Becks lab</strain>
    </source>
</reference>
<evidence type="ECO:0000313" key="15">
    <source>
        <dbReference type="Proteomes" id="UP000663879"/>
    </source>
</evidence>
<dbReference type="EC" id="2.1.1.282" evidence="3"/>
<dbReference type="GO" id="GO:0008168">
    <property type="term" value="F:methyltransferase activity"/>
    <property type="evidence" value="ECO:0007669"/>
    <property type="project" value="UniProtKB-KW"/>
</dbReference>
<evidence type="ECO:0000256" key="1">
    <source>
        <dbReference type="ARBA" id="ARBA00004797"/>
    </source>
</evidence>
<comment type="function">
    <text evidence="9">Probable S-adenosyl-L-methionine-dependent methyltransferase that acts as a component of the wybutosine biosynthesis pathway. Wybutosine is a hyper modified guanosine with a tricyclic base found at the 3'-position adjacent to the anticodon of eukaryotic phenylalanine tRNA.</text>
</comment>
<feature type="compositionally biased region" description="Basic and acidic residues" evidence="12">
    <location>
        <begin position="240"/>
        <end position="256"/>
    </location>
</feature>
<keyword evidence="5" id="KW-0489">Methyltransferase</keyword>
<proteinExistence type="inferred from homology"/>
<dbReference type="PANTHER" id="PTHR48418:SF1">
    <property type="entry name" value="TRNA WYBUTOSINE-SYNTHESIZING PROTEIN 3"/>
    <property type="match status" value="1"/>
</dbReference>
<comment type="similarity">
    <text evidence="2">Belongs to the TYW3 family.</text>
</comment>
<evidence type="ECO:0000256" key="11">
    <source>
        <dbReference type="ARBA" id="ARBA00049202"/>
    </source>
</evidence>
<dbReference type="PANTHER" id="PTHR48418">
    <property type="entry name" value="TRNA WYBUTOSINE-SYNTHESIZING PROTEIN 3"/>
    <property type="match status" value="1"/>
</dbReference>
<dbReference type="SUPFAM" id="SSF111278">
    <property type="entry name" value="SSo0622-like"/>
    <property type="match status" value="1"/>
</dbReference>
<protein>
    <recommendedName>
        <fullName evidence="4">tRNA wybutosine-synthesizing protein 3 homolog</fullName>
        <ecNumber evidence="3">2.1.1.282</ecNumber>
    </recommendedName>
    <alternativeName>
        <fullName evidence="10">tRNA(Phe) 7-((3-amino-3-carboxypropyl)-4-demethylwyosine(37)-N(4))-methyltransferase</fullName>
    </alternativeName>
</protein>
<dbReference type="UniPathway" id="UPA00375"/>
<sequence>MTTLKINLDNYAKNFDVLKSQQLIIEDASRKSSIDFRIQPLCNAINNSENYFTTSSCSGRFIAFSQDEQFIKKNCEWIRVTHDPLNENEIQEFINAIESHKSSDISLKFEPFILHVCCRSLNDAKSMLEQCIASGYRNSGISLGSSKIILAVRSTQNLECPITSNGNLMVDLNYIRYICNLANEKFQENFERIERFYKNIEPCLNPEKIEKTKSKKELKAEQRLNKKIMFENLKSTGQLKKQERRDSEDSDKHESCLDEIDNLFSS</sequence>
<evidence type="ECO:0000256" key="8">
    <source>
        <dbReference type="ARBA" id="ARBA00022694"/>
    </source>
</evidence>
<comment type="pathway">
    <text evidence="1">tRNA modification; wybutosine-tRNA(Phe) biosynthesis.</text>
</comment>
<evidence type="ECO:0000256" key="6">
    <source>
        <dbReference type="ARBA" id="ARBA00022679"/>
    </source>
</evidence>
<keyword evidence="8" id="KW-0819">tRNA processing</keyword>
<dbReference type="InterPro" id="IPR036602">
    <property type="entry name" value="tRNA_yW-synthesising-like_sf"/>
</dbReference>
<evidence type="ECO:0000259" key="13">
    <source>
        <dbReference type="Pfam" id="PF02676"/>
    </source>
</evidence>
<dbReference type="AlphaFoldDB" id="A0A814FME1"/>
<evidence type="ECO:0000256" key="9">
    <source>
        <dbReference type="ARBA" id="ARBA00025378"/>
    </source>
</evidence>
<dbReference type="EMBL" id="CAJNOC010003428">
    <property type="protein sequence ID" value="CAF0982089.1"/>
    <property type="molecule type" value="Genomic_DNA"/>
</dbReference>
<dbReference type="GO" id="GO:0008033">
    <property type="term" value="P:tRNA processing"/>
    <property type="evidence" value="ECO:0007669"/>
    <property type="project" value="UniProtKB-KW"/>
</dbReference>
<gene>
    <name evidence="14" type="ORF">OXX778_LOCUS15475</name>
</gene>
<name>A0A814FME1_9BILA</name>
<evidence type="ECO:0000256" key="2">
    <source>
        <dbReference type="ARBA" id="ARBA00008569"/>
    </source>
</evidence>
<dbReference type="Pfam" id="PF02676">
    <property type="entry name" value="TYW3"/>
    <property type="match status" value="1"/>
</dbReference>
<dbReference type="InterPro" id="IPR003827">
    <property type="entry name" value="tRNA_yW-synthesising"/>
</dbReference>
<evidence type="ECO:0000256" key="4">
    <source>
        <dbReference type="ARBA" id="ARBA00016536"/>
    </source>
</evidence>
<evidence type="ECO:0000256" key="3">
    <source>
        <dbReference type="ARBA" id="ARBA00012750"/>
    </source>
</evidence>
<feature type="compositionally biased region" description="Acidic residues" evidence="12">
    <location>
        <begin position="257"/>
        <end position="266"/>
    </location>
</feature>
<organism evidence="14 15">
    <name type="scientific">Brachionus calyciflorus</name>
    <dbReference type="NCBI Taxonomy" id="104777"/>
    <lineage>
        <taxon>Eukaryota</taxon>
        <taxon>Metazoa</taxon>
        <taxon>Spiralia</taxon>
        <taxon>Gnathifera</taxon>
        <taxon>Rotifera</taxon>
        <taxon>Eurotatoria</taxon>
        <taxon>Monogononta</taxon>
        <taxon>Pseudotrocha</taxon>
        <taxon>Ploima</taxon>
        <taxon>Brachionidae</taxon>
        <taxon>Brachionus</taxon>
    </lineage>
</organism>
<dbReference type="GO" id="GO:0032259">
    <property type="term" value="P:methylation"/>
    <property type="evidence" value="ECO:0007669"/>
    <property type="project" value="UniProtKB-KW"/>
</dbReference>
<evidence type="ECO:0000256" key="10">
    <source>
        <dbReference type="ARBA" id="ARBA00030554"/>
    </source>
</evidence>
<keyword evidence="6" id="KW-0808">Transferase</keyword>
<dbReference type="OrthoDB" id="263283at2759"/>
<evidence type="ECO:0000256" key="7">
    <source>
        <dbReference type="ARBA" id="ARBA00022691"/>
    </source>
</evidence>
<feature type="region of interest" description="Disordered" evidence="12">
    <location>
        <begin position="235"/>
        <end position="266"/>
    </location>
</feature>
<keyword evidence="7" id="KW-0949">S-adenosyl-L-methionine</keyword>
<keyword evidence="15" id="KW-1185">Reference proteome</keyword>
<feature type="domain" description="tRNA wybutosine-synthesizing protein" evidence="13">
    <location>
        <begin position="18"/>
        <end position="201"/>
    </location>
</feature>